<protein>
    <submittedName>
        <fullName evidence="2">Uncharacterized protein</fullName>
    </submittedName>
</protein>
<dbReference type="Proteomes" id="UP000242450">
    <property type="component" value="Chromosome 15"/>
</dbReference>
<keyword evidence="1" id="KW-0449">Lipoprotein</keyword>
<dbReference type="OrthoDB" id="9048915at2759"/>
<dbReference type="PANTHER" id="PTHR40389">
    <property type="entry name" value="ENDOGENOUS RETROVIRUS GROUP K MEMBER 24 GAG POLYPROTEIN-RELATED"/>
    <property type="match status" value="1"/>
</dbReference>
<feature type="non-terminal residue" evidence="2">
    <location>
        <position position="288"/>
    </location>
</feature>
<accession>A0A212CPR8</accession>
<dbReference type="InterPro" id="IPR008919">
    <property type="entry name" value="Retrov_capsid_N"/>
</dbReference>
<proteinExistence type="predicted"/>
<dbReference type="SUPFAM" id="SSF47943">
    <property type="entry name" value="Retrovirus capsid protein, N-terminal core domain"/>
    <property type="match status" value="1"/>
</dbReference>
<keyword evidence="1" id="KW-0519">Myristate</keyword>
<gene>
    <name evidence="2" type="ORF">Celaphus_00008756</name>
</gene>
<dbReference type="EMBL" id="MKHE01000015">
    <property type="protein sequence ID" value="OWK08001.1"/>
    <property type="molecule type" value="Genomic_DNA"/>
</dbReference>
<dbReference type="InterPro" id="IPR050195">
    <property type="entry name" value="Primate_lentivir_Gag_pol-like"/>
</dbReference>
<organism evidence="2 3">
    <name type="scientific">Cervus elaphus hippelaphus</name>
    <name type="common">European red deer</name>
    <dbReference type="NCBI Taxonomy" id="46360"/>
    <lineage>
        <taxon>Eukaryota</taxon>
        <taxon>Metazoa</taxon>
        <taxon>Chordata</taxon>
        <taxon>Craniata</taxon>
        <taxon>Vertebrata</taxon>
        <taxon>Euteleostomi</taxon>
        <taxon>Mammalia</taxon>
        <taxon>Eutheria</taxon>
        <taxon>Laurasiatheria</taxon>
        <taxon>Artiodactyla</taxon>
        <taxon>Ruminantia</taxon>
        <taxon>Pecora</taxon>
        <taxon>Cervidae</taxon>
        <taxon>Cervinae</taxon>
        <taxon>Cervus</taxon>
    </lineage>
</organism>
<evidence type="ECO:0000313" key="2">
    <source>
        <dbReference type="EMBL" id="OWK08001.1"/>
    </source>
</evidence>
<dbReference type="Gene3D" id="1.10.375.10">
    <property type="entry name" value="Human Immunodeficiency Virus Type 1 Capsid Protein"/>
    <property type="match status" value="1"/>
</dbReference>
<dbReference type="Pfam" id="PF00607">
    <property type="entry name" value="Gag_p24"/>
    <property type="match status" value="2"/>
</dbReference>
<sequence>MAGEPPHFSTLLHHLFKVQGLSVSHHRVKENVERAARRGKNIPIDFWPLWALIKAVIPPFQGNSSPPDLRQQTEHLFHEYELDDETLQKTQLEQHSLNISEFSYKACPGCSKCFSSANRCESKKPNDSDDSPETLFDTKTGNTFLDNNDKSLRLSEFLALQLQVSEANGFSAFPVLRNVNAQGQIIPQYEGINFFHMQLMKKSVNMYGPHSPFTREILNAMVSSIGTFIPYDWRTLIKALLKPGEYLQWTIQFDAIEAQIQCPPLLHEQLKTVALEAWDRITPQGEPT</sequence>
<name>A0A212CPR8_CEREH</name>
<evidence type="ECO:0000313" key="3">
    <source>
        <dbReference type="Proteomes" id="UP000242450"/>
    </source>
</evidence>
<dbReference type="GO" id="GO:0016032">
    <property type="term" value="P:viral process"/>
    <property type="evidence" value="ECO:0007669"/>
    <property type="project" value="InterPro"/>
</dbReference>
<reference evidence="2 3" key="1">
    <citation type="journal article" date="2018" name="Mol. Genet. Genomics">
        <title>The red deer Cervus elaphus genome CerEla1.0: sequencing, annotating, genes, and chromosomes.</title>
        <authorList>
            <person name="Bana N.A."/>
            <person name="Nyiri A."/>
            <person name="Nagy J."/>
            <person name="Frank K."/>
            <person name="Nagy T."/>
            <person name="Steger V."/>
            <person name="Schiller M."/>
            <person name="Lakatos P."/>
            <person name="Sugar L."/>
            <person name="Horn P."/>
            <person name="Barta E."/>
            <person name="Orosz L."/>
        </authorList>
    </citation>
    <scope>NUCLEOTIDE SEQUENCE [LARGE SCALE GENOMIC DNA]</scope>
    <source>
        <strain evidence="2">Hungarian</strain>
    </source>
</reference>
<dbReference type="AlphaFoldDB" id="A0A212CPR8"/>
<comment type="caution">
    <text evidence="2">The sequence shown here is derived from an EMBL/GenBank/DDBJ whole genome shotgun (WGS) entry which is preliminary data.</text>
</comment>
<dbReference type="PANTHER" id="PTHR40389:SF2">
    <property type="entry name" value="ENDOGENOUS RETROVIRUS GROUP K MEMBER 24 GAG POLYPROTEIN-RELATED"/>
    <property type="match status" value="1"/>
</dbReference>
<keyword evidence="3" id="KW-1185">Reference proteome</keyword>
<evidence type="ECO:0000256" key="1">
    <source>
        <dbReference type="ARBA" id="ARBA00022707"/>
    </source>
</evidence>